<evidence type="ECO:0000313" key="8">
    <source>
        <dbReference type="Proteomes" id="UP000634780"/>
    </source>
</evidence>
<name>A0ABS0X2U8_9ACTN</name>
<dbReference type="Gene3D" id="1.20.1250.20">
    <property type="entry name" value="MFS general substrate transporter like domains"/>
    <property type="match status" value="1"/>
</dbReference>
<comment type="subcellular location">
    <subcellularLocation>
        <location evidence="1">Cell membrane</location>
        <topology evidence="1">Multi-pass membrane protein</topology>
    </subcellularLocation>
</comment>
<evidence type="ECO:0000256" key="1">
    <source>
        <dbReference type="ARBA" id="ARBA00004651"/>
    </source>
</evidence>
<dbReference type="CDD" id="cd06173">
    <property type="entry name" value="MFS_MefA_like"/>
    <property type="match status" value="1"/>
</dbReference>
<feature type="transmembrane region" description="Helical" evidence="6">
    <location>
        <begin position="297"/>
        <end position="317"/>
    </location>
</feature>
<evidence type="ECO:0000256" key="2">
    <source>
        <dbReference type="ARBA" id="ARBA00022475"/>
    </source>
</evidence>
<evidence type="ECO:0000256" key="6">
    <source>
        <dbReference type="SAM" id="Phobius"/>
    </source>
</evidence>
<feature type="transmembrane region" description="Helical" evidence="6">
    <location>
        <begin position="270"/>
        <end position="290"/>
    </location>
</feature>
<sequence length="415" mass="41170">MTATAPRTATVPATGTPAHRDGNVLRWLAAYTASMIGDSVYFAALSWAAARSGSATQTGLVLAVGAVPRAALMLGGGVVADRFGPRRVVIGSDAARCLVILALAGVLLVSTPGVWLLVVAALLFGVVDALFLPSVGALPPRLTVPGELARVQGMRVLAQRVATVTAAPAGGAAVALGGPAAGFAVAGVLFALSLPLLLAVRVRELPADDRADAAESAGRQLLSGLRYVRGHAVLAPLMVVIAVTEMGFAGPGNVGIVLLADERGWGAAGMGWIVSGFGAGAGTAALGVAVRGRVRRAGAVLSWTALPGAAAIAALAFVPSVAWAVLAAFLVGLLLGLGGALGGALLQTVTAPAYLGRVTSVASLLTLGVPPLCYPLTGVAIGLWGVAPVFVAGAVVTGVGGLVGLRWLRAAELAR</sequence>
<feature type="transmembrane region" description="Helical" evidence="6">
    <location>
        <begin position="28"/>
        <end position="48"/>
    </location>
</feature>
<feature type="transmembrane region" description="Helical" evidence="6">
    <location>
        <begin position="60"/>
        <end position="80"/>
    </location>
</feature>
<dbReference type="RefSeq" id="WP_190116787.1">
    <property type="nucleotide sequence ID" value="NZ_BMVR01000006.1"/>
</dbReference>
<keyword evidence="8" id="KW-1185">Reference proteome</keyword>
<dbReference type="InterPro" id="IPR036259">
    <property type="entry name" value="MFS_trans_sf"/>
</dbReference>
<evidence type="ECO:0000256" key="3">
    <source>
        <dbReference type="ARBA" id="ARBA00022692"/>
    </source>
</evidence>
<feature type="transmembrane region" description="Helical" evidence="6">
    <location>
        <begin position="383"/>
        <end position="408"/>
    </location>
</feature>
<dbReference type="PANTHER" id="PTHR23513">
    <property type="entry name" value="INTEGRAL MEMBRANE EFFLUX PROTEIN-RELATED"/>
    <property type="match status" value="1"/>
</dbReference>
<evidence type="ECO:0000256" key="4">
    <source>
        <dbReference type="ARBA" id="ARBA00022989"/>
    </source>
</evidence>
<evidence type="ECO:0000313" key="7">
    <source>
        <dbReference type="EMBL" id="MBJ3807508.1"/>
    </source>
</evidence>
<dbReference type="InterPro" id="IPR011701">
    <property type="entry name" value="MFS"/>
</dbReference>
<feature type="transmembrane region" description="Helical" evidence="6">
    <location>
        <begin position="323"/>
        <end position="346"/>
    </location>
</feature>
<reference evidence="7 8" key="1">
    <citation type="submission" date="2020-12" db="EMBL/GenBank/DDBJ databases">
        <title>Streptomyces typhae sp. nov., a novel endophytic actinomycete isolated from the root of cattail pollen (Typha angustifolia L.).</title>
        <authorList>
            <person name="Peng C."/>
            <person name="Liu C."/>
        </authorList>
    </citation>
    <scope>NUCLEOTIDE SEQUENCE [LARGE SCALE GENOMIC DNA]</scope>
    <source>
        <strain evidence="7 8">JCM 4753</strain>
    </source>
</reference>
<organism evidence="7 8">
    <name type="scientific">Streptomyces flavofungini</name>
    <dbReference type="NCBI Taxonomy" id="68200"/>
    <lineage>
        <taxon>Bacteria</taxon>
        <taxon>Bacillati</taxon>
        <taxon>Actinomycetota</taxon>
        <taxon>Actinomycetes</taxon>
        <taxon>Kitasatosporales</taxon>
        <taxon>Streptomycetaceae</taxon>
        <taxon>Streptomyces</taxon>
    </lineage>
</organism>
<evidence type="ECO:0000256" key="5">
    <source>
        <dbReference type="ARBA" id="ARBA00023136"/>
    </source>
</evidence>
<protein>
    <submittedName>
        <fullName evidence="7">MFS transporter</fullName>
    </submittedName>
</protein>
<dbReference type="PANTHER" id="PTHR23513:SF17">
    <property type="entry name" value="MEMBRANE PROTEIN"/>
    <property type="match status" value="1"/>
</dbReference>
<keyword evidence="5 6" id="KW-0472">Membrane</keyword>
<dbReference type="Pfam" id="PF07690">
    <property type="entry name" value="MFS_1"/>
    <property type="match status" value="1"/>
</dbReference>
<keyword evidence="3 6" id="KW-0812">Transmembrane</keyword>
<gene>
    <name evidence="7" type="ORF">JGB26_10320</name>
</gene>
<keyword evidence="2" id="KW-1003">Cell membrane</keyword>
<proteinExistence type="predicted"/>
<feature type="transmembrane region" description="Helical" evidence="6">
    <location>
        <begin position="232"/>
        <end position="250"/>
    </location>
</feature>
<keyword evidence="4 6" id="KW-1133">Transmembrane helix</keyword>
<feature type="transmembrane region" description="Helical" evidence="6">
    <location>
        <begin position="358"/>
        <end position="377"/>
    </location>
</feature>
<accession>A0ABS0X2U8</accession>
<dbReference type="SUPFAM" id="SSF103473">
    <property type="entry name" value="MFS general substrate transporter"/>
    <property type="match status" value="1"/>
</dbReference>
<comment type="caution">
    <text evidence="7">The sequence shown here is derived from an EMBL/GenBank/DDBJ whole genome shotgun (WGS) entry which is preliminary data.</text>
</comment>
<dbReference type="EMBL" id="JAEKOZ010000005">
    <property type="protein sequence ID" value="MBJ3807508.1"/>
    <property type="molecule type" value="Genomic_DNA"/>
</dbReference>
<feature type="transmembrane region" description="Helical" evidence="6">
    <location>
        <begin position="182"/>
        <end position="200"/>
    </location>
</feature>
<dbReference type="Proteomes" id="UP000634780">
    <property type="component" value="Unassembled WGS sequence"/>
</dbReference>